<evidence type="ECO:0000256" key="10">
    <source>
        <dbReference type="SAM" id="SignalP"/>
    </source>
</evidence>
<dbReference type="CDD" id="cd11073">
    <property type="entry name" value="CYP76-like"/>
    <property type="match status" value="1"/>
</dbReference>
<feature type="binding site" description="axial binding residue" evidence="8">
    <location>
        <position position="427"/>
    </location>
    <ligand>
        <name>heme</name>
        <dbReference type="ChEBI" id="CHEBI:30413"/>
    </ligand>
    <ligandPart>
        <name>Fe</name>
        <dbReference type="ChEBI" id="CHEBI:18248"/>
    </ligandPart>
</feature>
<dbReference type="GO" id="GO:0004497">
    <property type="term" value="F:monooxygenase activity"/>
    <property type="evidence" value="ECO:0007669"/>
    <property type="project" value="UniProtKB-KW"/>
</dbReference>
<evidence type="ECO:0000256" key="7">
    <source>
        <dbReference type="ARBA" id="ARBA00023033"/>
    </source>
</evidence>
<dbReference type="Pfam" id="PF00067">
    <property type="entry name" value="p450"/>
    <property type="match status" value="1"/>
</dbReference>
<dbReference type="PROSITE" id="PS00086">
    <property type="entry name" value="CYTOCHROME_P450"/>
    <property type="match status" value="1"/>
</dbReference>
<dbReference type="InterPro" id="IPR017972">
    <property type="entry name" value="Cyt_P450_CS"/>
</dbReference>
<name>A0AAV7E1Z5_ARIFI</name>
<keyword evidence="5 9" id="KW-0560">Oxidoreductase</keyword>
<dbReference type="PRINTS" id="PR00463">
    <property type="entry name" value="EP450I"/>
</dbReference>
<dbReference type="InterPro" id="IPR001128">
    <property type="entry name" value="Cyt_P450"/>
</dbReference>
<evidence type="ECO:0000256" key="8">
    <source>
        <dbReference type="PIRSR" id="PIRSR602401-1"/>
    </source>
</evidence>
<dbReference type="GO" id="GO:0005506">
    <property type="term" value="F:iron ion binding"/>
    <property type="evidence" value="ECO:0007669"/>
    <property type="project" value="InterPro"/>
</dbReference>
<evidence type="ECO:0000313" key="11">
    <source>
        <dbReference type="EMBL" id="KAG9441841.1"/>
    </source>
</evidence>
<dbReference type="SUPFAM" id="SSF48264">
    <property type="entry name" value="Cytochrome P450"/>
    <property type="match status" value="1"/>
</dbReference>
<comment type="caution">
    <text evidence="11">The sequence shown here is derived from an EMBL/GenBank/DDBJ whole genome shotgun (WGS) entry which is preliminary data.</text>
</comment>
<evidence type="ECO:0000256" key="6">
    <source>
        <dbReference type="ARBA" id="ARBA00023004"/>
    </source>
</evidence>
<accession>A0AAV7E1Z5</accession>
<dbReference type="EMBL" id="JAINDJ010000007">
    <property type="protein sequence ID" value="KAG9441841.1"/>
    <property type="molecule type" value="Genomic_DNA"/>
</dbReference>
<keyword evidence="3 8" id="KW-0349">Heme</keyword>
<dbReference type="SMR" id="A0AAV7E1Z5"/>
<keyword evidence="4 8" id="KW-0479">Metal-binding</keyword>
<evidence type="ECO:0000256" key="2">
    <source>
        <dbReference type="ARBA" id="ARBA00010617"/>
    </source>
</evidence>
<evidence type="ECO:0000256" key="1">
    <source>
        <dbReference type="ARBA" id="ARBA00001971"/>
    </source>
</evidence>
<dbReference type="InterPro" id="IPR002401">
    <property type="entry name" value="Cyt_P450_E_grp-I"/>
</dbReference>
<dbReference type="PANTHER" id="PTHR47950:SF49">
    <property type="entry name" value="CYTOCHROME P450"/>
    <property type="match status" value="1"/>
</dbReference>
<keyword evidence="6 8" id="KW-0408">Iron</keyword>
<evidence type="ECO:0008006" key="13">
    <source>
        <dbReference type="Google" id="ProtNLM"/>
    </source>
</evidence>
<organism evidence="11 12">
    <name type="scientific">Aristolochia fimbriata</name>
    <name type="common">White veined hardy Dutchman's pipe vine</name>
    <dbReference type="NCBI Taxonomy" id="158543"/>
    <lineage>
        <taxon>Eukaryota</taxon>
        <taxon>Viridiplantae</taxon>
        <taxon>Streptophyta</taxon>
        <taxon>Embryophyta</taxon>
        <taxon>Tracheophyta</taxon>
        <taxon>Spermatophyta</taxon>
        <taxon>Magnoliopsida</taxon>
        <taxon>Magnoliidae</taxon>
        <taxon>Piperales</taxon>
        <taxon>Aristolochiaceae</taxon>
        <taxon>Aristolochia</taxon>
    </lineage>
</organism>
<keyword evidence="12" id="KW-1185">Reference proteome</keyword>
<feature type="signal peptide" evidence="10">
    <location>
        <begin position="1"/>
        <end position="23"/>
    </location>
</feature>
<comment type="cofactor">
    <cofactor evidence="1 8">
        <name>heme</name>
        <dbReference type="ChEBI" id="CHEBI:30413"/>
    </cofactor>
</comment>
<dbReference type="InterPro" id="IPR036396">
    <property type="entry name" value="Cyt_P450_sf"/>
</dbReference>
<feature type="chain" id="PRO_5043653039" description="Cytochrome P450" evidence="10">
    <location>
        <begin position="24"/>
        <end position="485"/>
    </location>
</feature>
<dbReference type="AlphaFoldDB" id="A0AAV7E1Z5"/>
<protein>
    <recommendedName>
        <fullName evidence="13">Cytochrome P450</fullName>
    </recommendedName>
</protein>
<proteinExistence type="inferred from homology"/>
<reference evidence="11 12" key="1">
    <citation type="submission" date="2021-07" db="EMBL/GenBank/DDBJ databases">
        <title>The Aristolochia fimbriata genome: insights into angiosperm evolution, floral development and chemical biosynthesis.</title>
        <authorList>
            <person name="Jiao Y."/>
        </authorList>
    </citation>
    <scope>NUCLEOTIDE SEQUENCE [LARGE SCALE GENOMIC DNA]</scope>
    <source>
        <strain evidence="11">IBCAS-2021</strain>
        <tissue evidence="11">Leaf</tissue>
    </source>
</reference>
<keyword evidence="7 9" id="KW-0503">Monooxygenase</keyword>
<dbReference type="GO" id="GO:0020037">
    <property type="term" value="F:heme binding"/>
    <property type="evidence" value="ECO:0007669"/>
    <property type="project" value="InterPro"/>
</dbReference>
<gene>
    <name evidence="11" type="ORF">H6P81_017695</name>
</gene>
<evidence type="ECO:0000313" key="12">
    <source>
        <dbReference type="Proteomes" id="UP000825729"/>
    </source>
</evidence>
<keyword evidence="10" id="KW-0732">Signal</keyword>
<sequence>MALLPLSLLFLVPLFLLLQPIFSRKLKNLPPGPHPWPVIGNLLSVLSPCPHVDLARLSRVHGPLMLLKFGAQPVIVASSPESAEQILKTRGSAMSGRYIPHSLRMRDHTEHSVVWTDCTENWKMLRRIARTQLFTTKMLDAHIRVREEKVAEMLSYVAGKKGGEAVKITEFVFGTLLNVLGHVVFSRDVFRYGERGDEVGMQRLIREMLYIAASPNLADFYPFIGGLDLFGLNRACLERLRDVTALWTPVVKERRAVNDHSKQDFLQVLLDNDFRDPQINAIFLETFGPGSETSSTTIEWAMAELIKQPSKMAKVVEELDREVGTNPLKEADLPRLQYLDACIKETMRLHPAAPFLIPHRAVETTPVMGYTVPKDYQVLVNAYAIGRDPKHWTDPDSFVPERFLETEVDYNGNHFQFIPFGAGRRMCMGLPLASRTIPLILGSLLHSFKWELPDGMEPEKLEMNGKLSLTLVRDPPLVAIPKLRM</sequence>
<dbReference type="Gene3D" id="1.10.630.10">
    <property type="entry name" value="Cytochrome P450"/>
    <property type="match status" value="1"/>
</dbReference>
<dbReference type="PRINTS" id="PR00385">
    <property type="entry name" value="P450"/>
</dbReference>
<evidence type="ECO:0000256" key="3">
    <source>
        <dbReference type="ARBA" id="ARBA00022617"/>
    </source>
</evidence>
<dbReference type="FunFam" id="1.10.630.10:FF:000126">
    <property type="entry name" value="Predicted protein"/>
    <property type="match status" value="1"/>
</dbReference>
<dbReference type="PANTHER" id="PTHR47950">
    <property type="entry name" value="CYTOCHROME P450, FAMILY 76, SUBFAMILY C, POLYPEPTIDE 5-RELATED"/>
    <property type="match status" value="1"/>
</dbReference>
<comment type="similarity">
    <text evidence="2 9">Belongs to the cytochrome P450 family.</text>
</comment>
<evidence type="ECO:0000256" key="9">
    <source>
        <dbReference type="RuleBase" id="RU000461"/>
    </source>
</evidence>
<evidence type="ECO:0000256" key="4">
    <source>
        <dbReference type="ARBA" id="ARBA00022723"/>
    </source>
</evidence>
<dbReference type="Proteomes" id="UP000825729">
    <property type="component" value="Unassembled WGS sequence"/>
</dbReference>
<evidence type="ECO:0000256" key="5">
    <source>
        <dbReference type="ARBA" id="ARBA00023002"/>
    </source>
</evidence>
<dbReference type="GO" id="GO:0016705">
    <property type="term" value="F:oxidoreductase activity, acting on paired donors, with incorporation or reduction of molecular oxygen"/>
    <property type="evidence" value="ECO:0007669"/>
    <property type="project" value="InterPro"/>
</dbReference>